<name>A0A7J7L767_9MAGN</name>
<evidence type="ECO:0000313" key="2">
    <source>
        <dbReference type="EMBL" id="KAF6138432.1"/>
    </source>
</evidence>
<sequence>MEGLIKGLINVALDGLGDHNNEDQSRDERSRSSWAQVVLGEQDKDEEGRVGQDYNHWNRNRRNEASEAVGEGYSRRPQKKHEYGNQGGQQNFNQNQWNNKEEGEGKNEIWETVGKKPPKRHPKWTSLHIRPFVLVELDFMT</sequence>
<dbReference type="AlphaFoldDB" id="A0A7J7L767"/>
<reference evidence="2 3" key="1">
    <citation type="journal article" date="2020" name="IScience">
        <title>Genome Sequencing of the Endangered Kingdonia uniflora (Circaeasteraceae, Ranunculales) Reveals Potential Mechanisms of Evolutionary Specialization.</title>
        <authorList>
            <person name="Sun Y."/>
            <person name="Deng T."/>
            <person name="Zhang A."/>
            <person name="Moore M.J."/>
            <person name="Landis J.B."/>
            <person name="Lin N."/>
            <person name="Zhang H."/>
            <person name="Zhang X."/>
            <person name="Huang J."/>
            <person name="Zhang X."/>
            <person name="Sun H."/>
            <person name="Wang H."/>
        </authorList>
    </citation>
    <scope>NUCLEOTIDE SEQUENCE [LARGE SCALE GENOMIC DNA]</scope>
    <source>
        <strain evidence="2">TB1705</strain>
        <tissue evidence="2">Leaf</tissue>
    </source>
</reference>
<keyword evidence="3" id="KW-1185">Reference proteome</keyword>
<gene>
    <name evidence="2" type="ORF">GIB67_028004</name>
</gene>
<organism evidence="2 3">
    <name type="scientific">Kingdonia uniflora</name>
    <dbReference type="NCBI Taxonomy" id="39325"/>
    <lineage>
        <taxon>Eukaryota</taxon>
        <taxon>Viridiplantae</taxon>
        <taxon>Streptophyta</taxon>
        <taxon>Embryophyta</taxon>
        <taxon>Tracheophyta</taxon>
        <taxon>Spermatophyta</taxon>
        <taxon>Magnoliopsida</taxon>
        <taxon>Ranunculales</taxon>
        <taxon>Circaeasteraceae</taxon>
        <taxon>Kingdonia</taxon>
    </lineage>
</organism>
<comment type="caution">
    <text evidence="2">The sequence shown here is derived from an EMBL/GenBank/DDBJ whole genome shotgun (WGS) entry which is preliminary data.</text>
</comment>
<feature type="region of interest" description="Disordered" evidence="1">
    <location>
        <begin position="14"/>
        <end position="123"/>
    </location>
</feature>
<accession>A0A7J7L767</accession>
<feature type="compositionally biased region" description="Basic and acidic residues" evidence="1">
    <location>
        <begin position="16"/>
        <end position="31"/>
    </location>
</feature>
<feature type="compositionally biased region" description="Basic and acidic residues" evidence="1">
    <location>
        <begin position="99"/>
        <end position="109"/>
    </location>
</feature>
<evidence type="ECO:0000313" key="3">
    <source>
        <dbReference type="Proteomes" id="UP000541444"/>
    </source>
</evidence>
<dbReference type="Proteomes" id="UP000541444">
    <property type="component" value="Unassembled WGS sequence"/>
</dbReference>
<feature type="compositionally biased region" description="Low complexity" evidence="1">
    <location>
        <begin position="88"/>
        <end position="98"/>
    </location>
</feature>
<proteinExistence type="predicted"/>
<protein>
    <submittedName>
        <fullName evidence="2">Uncharacterized protein</fullName>
    </submittedName>
</protein>
<evidence type="ECO:0000256" key="1">
    <source>
        <dbReference type="SAM" id="MobiDB-lite"/>
    </source>
</evidence>
<dbReference type="EMBL" id="JACGCM010002579">
    <property type="protein sequence ID" value="KAF6138432.1"/>
    <property type="molecule type" value="Genomic_DNA"/>
</dbReference>